<feature type="region of interest" description="Disordered" evidence="1">
    <location>
        <begin position="109"/>
        <end position="133"/>
    </location>
</feature>
<dbReference type="RefSeq" id="XP_002680658.1">
    <property type="nucleotide sequence ID" value="XM_002680612.1"/>
</dbReference>
<proteinExistence type="predicted"/>
<organism evidence="4">
    <name type="scientific">Naegleria gruberi</name>
    <name type="common">Amoeba</name>
    <dbReference type="NCBI Taxonomy" id="5762"/>
    <lineage>
        <taxon>Eukaryota</taxon>
        <taxon>Discoba</taxon>
        <taxon>Heterolobosea</taxon>
        <taxon>Tetramitia</taxon>
        <taxon>Eutetramitia</taxon>
        <taxon>Vahlkampfiidae</taxon>
        <taxon>Naegleria</taxon>
    </lineage>
</organism>
<dbReference type="KEGG" id="ngr:NAEGRDRAFT_46987"/>
<dbReference type="InterPro" id="IPR018649">
    <property type="entry name" value="SHOCT"/>
</dbReference>
<feature type="compositionally biased region" description="Polar residues" evidence="1">
    <location>
        <begin position="109"/>
        <end position="125"/>
    </location>
</feature>
<evidence type="ECO:0000259" key="2">
    <source>
        <dbReference type="Pfam" id="PF09851"/>
    </source>
</evidence>
<accession>D2V671</accession>
<dbReference type="AlphaFoldDB" id="D2V671"/>
<reference evidence="3 4" key="1">
    <citation type="journal article" date="2010" name="Cell">
        <title>The genome of Naegleria gruberi illuminates early eukaryotic versatility.</title>
        <authorList>
            <person name="Fritz-Laylin L.K."/>
            <person name="Prochnik S.E."/>
            <person name="Ginger M.L."/>
            <person name="Dacks J.B."/>
            <person name="Carpenter M.L."/>
            <person name="Field M.C."/>
            <person name="Kuo A."/>
            <person name="Paredez A."/>
            <person name="Chapman J."/>
            <person name="Pham J."/>
            <person name="Shu S."/>
            <person name="Neupane R."/>
            <person name="Cipriano M."/>
            <person name="Mancuso J."/>
            <person name="Tu H."/>
            <person name="Salamov A."/>
            <person name="Lindquist E."/>
            <person name="Shapiro H."/>
            <person name="Lucas S."/>
            <person name="Grigoriev I.V."/>
            <person name="Cande W.Z."/>
            <person name="Fulton C."/>
            <person name="Rokhsar D.S."/>
            <person name="Dawson S.C."/>
        </authorList>
    </citation>
    <scope>NUCLEOTIDE SEQUENCE [LARGE SCALE GENOMIC DNA]</scope>
    <source>
        <strain evidence="3 4">NEG-M</strain>
    </source>
</reference>
<dbReference type="OrthoDB" id="10261241at2759"/>
<sequence length="212" mass="23093">MPITNLTFCIENIPASETLPFQLSVETTTGDHIVVCKTEDTIEMERHVAQQVNIPSLAKCQVRILIAKRNIDSVQSFNIEKEGPFILIRREEGKGLQLVQRKLDDKFGTTQTIQKTTSGASSPRQQPGFVVDPKTGQKRYVSKAPGTTTVINTPLSDSNSSTSSSSGSILGGGGSSGGDDVYAQIEKLGQLRDRGILTEEEFQQQKKKLLGL</sequence>
<feature type="compositionally biased region" description="Polar residues" evidence="1">
    <location>
        <begin position="145"/>
        <end position="155"/>
    </location>
</feature>
<protein>
    <submittedName>
        <fullName evidence="3">Predicted protein</fullName>
    </submittedName>
</protein>
<keyword evidence="4" id="KW-1185">Reference proteome</keyword>
<dbReference type="InParanoid" id="D2V671"/>
<name>D2V671_NAEGR</name>
<dbReference type="OMA" id="HEKPHER"/>
<evidence type="ECO:0000313" key="3">
    <source>
        <dbReference type="EMBL" id="EFC47914.1"/>
    </source>
</evidence>
<dbReference type="Proteomes" id="UP000006671">
    <property type="component" value="Unassembled WGS sequence"/>
</dbReference>
<feature type="domain" description="SHOCT" evidence="2">
    <location>
        <begin position="183"/>
        <end position="210"/>
    </location>
</feature>
<dbReference type="VEuPathDB" id="AmoebaDB:NAEGRDRAFT_46987"/>
<evidence type="ECO:0000256" key="1">
    <source>
        <dbReference type="SAM" id="MobiDB-lite"/>
    </source>
</evidence>
<dbReference type="GeneID" id="8861939"/>
<gene>
    <name evidence="3" type="ORF">NAEGRDRAFT_46987</name>
</gene>
<dbReference type="EMBL" id="GG738853">
    <property type="protein sequence ID" value="EFC47914.1"/>
    <property type="molecule type" value="Genomic_DNA"/>
</dbReference>
<feature type="region of interest" description="Disordered" evidence="1">
    <location>
        <begin position="145"/>
        <end position="178"/>
    </location>
</feature>
<feature type="compositionally biased region" description="Low complexity" evidence="1">
    <location>
        <begin position="156"/>
        <end position="168"/>
    </location>
</feature>
<evidence type="ECO:0000313" key="4">
    <source>
        <dbReference type="Proteomes" id="UP000006671"/>
    </source>
</evidence>
<dbReference type="Pfam" id="PF09851">
    <property type="entry name" value="SHOCT"/>
    <property type="match status" value="1"/>
</dbReference>